<gene>
    <name evidence="14" type="ORF">RR48_00929</name>
</gene>
<dbReference type="SUPFAM" id="SSF48264">
    <property type="entry name" value="Cytochrome P450"/>
    <property type="match status" value="1"/>
</dbReference>
<keyword evidence="7" id="KW-0479">Metal-binding</keyword>
<sequence>MLVERFQKFWLHSDFIYNWSNLKKKQERCLKILHNMSNTAFLDLLLELSTDKGAFNDLEIREQVDTMIAAGHETSANVLMFTLVMIGSYPKVQDRIFEELYNIFGNDDRDVTKQDLSQLVYLEAVLKETMRVYPIVPVTMRWLDRNVKLSKSYAYSSMKTTLAHLLRPYRVQADHSKMILKFDVVLKPECGHFISIEKR</sequence>
<evidence type="ECO:0000256" key="7">
    <source>
        <dbReference type="ARBA" id="ARBA00022723"/>
    </source>
</evidence>
<keyword evidence="12" id="KW-0503">Monooxygenase</keyword>
<dbReference type="Proteomes" id="UP000053240">
    <property type="component" value="Unassembled WGS sequence"/>
</dbReference>
<comment type="caution">
    <text evidence="14">The sequence shown here is derived from an EMBL/GenBank/DDBJ whole genome shotgun (WGS) entry which is preliminary data.</text>
</comment>
<dbReference type="Pfam" id="PF00067">
    <property type="entry name" value="p450"/>
    <property type="match status" value="1"/>
</dbReference>
<proteinExistence type="inferred from homology"/>
<dbReference type="EMBL" id="LADJ01040103">
    <property type="protein sequence ID" value="KPJ21347.1"/>
    <property type="molecule type" value="Genomic_DNA"/>
</dbReference>
<dbReference type="GO" id="GO:0004497">
    <property type="term" value="F:monooxygenase activity"/>
    <property type="evidence" value="ECO:0007669"/>
    <property type="project" value="UniProtKB-KW"/>
</dbReference>
<evidence type="ECO:0000256" key="10">
    <source>
        <dbReference type="ARBA" id="ARBA00023002"/>
    </source>
</evidence>
<evidence type="ECO:0000256" key="13">
    <source>
        <dbReference type="ARBA" id="ARBA00023136"/>
    </source>
</evidence>
<dbReference type="InterPro" id="IPR002401">
    <property type="entry name" value="Cyt_P450_E_grp-I"/>
</dbReference>
<comment type="similarity">
    <text evidence="5">Belongs to the cytochrome P450 family.</text>
</comment>
<evidence type="ECO:0000256" key="4">
    <source>
        <dbReference type="ARBA" id="ARBA00004406"/>
    </source>
</evidence>
<comment type="subcellular location">
    <subcellularLocation>
        <location evidence="4">Endoplasmic reticulum membrane</location>
        <topology evidence="4">Peripheral membrane protein</topology>
    </subcellularLocation>
    <subcellularLocation>
        <location evidence="3">Microsome membrane</location>
        <topology evidence="3">Peripheral membrane protein</topology>
    </subcellularLocation>
</comment>
<evidence type="ECO:0000313" key="14">
    <source>
        <dbReference type="EMBL" id="KPJ21347.1"/>
    </source>
</evidence>
<comment type="function">
    <text evidence="2">May be involved in the metabolism of insect hormones and in the breakdown of synthetic insecticides.</text>
</comment>
<dbReference type="PRINTS" id="PR00385">
    <property type="entry name" value="P450"/>
</dbReference>
<accession>A0A0N1IJS8</accession>
<dbReference type="InterPro" id="IPR050196">
    <property type="entry name" value="Cytochrome_P450_Monoox"/>
</dbReference>
<dbReference type="InterPro" id="IPR036396">
    <property type="entry name" value="Cyt_P450_sf"/>
</dbReference>
<dbReference type="PRINTS" id="PR00463">
    <property type="entry name" value="EP450I"/>
</dbReference>
<evidence type="ECO:0000256" key="1">
    <source>
        <dbReference type="ARBA" id="ARBA00001971"/>
    </source>
</evidence>
<dbReference type="GO" id="GO:0005506">
    <property type="term" value="F:iron ion binding"/>
    <property type="evidence" value="ECO:0007669"/>
    <property type="project" value="InterPro"/>
</dbReference>
<evidence type="ECO:0000256" key="8">
    <source>
        <dbReference type="ARBA" id="ARBA00022824"/>
    </source>
</evidence>
<dbReference type="GO" id="GO:0016705">
    <property type="term" value="F:oxidoreductase activity, acting on paired donors, with incorporation or reduction of molecular oxygen"/>
    <property type="evidence" value="ECO:0007669"/>
    <property type="project" value="InterPro"/>
</dbReference>
<keyword evidence="15" id="KW-1185">Reference proteome</keyword>
<dbReference type="GO" id="GO:0005789">
    <property type="term" value="C:endoplasmic reticulum membrane"/>
    <property type="evidence" value="ECO:0007669"/>
    <property type="project" value="UniProtKB-SubCell"/>
</dbReference>
<evidence type="ECO:0000256" key="5">
    <source>
        <dbReference type="ARBA" id="ARBA00010617"/>
    </source>
</evidence>
<evidence type="ECO:0000313" key="15">
    <source>
        <dbReference type="Proteomes" id="UP000053240"/>
    </source>
</evidence>
<protein>
    <submittedName>
        <fullName evidence="14">Cytochrome P450 4C1</fullName>
    </submittedName>
</protein>
<reference evidence="14 15" key="1">
    <citation type="journal article" date="2015" name="Nat. Commun.">
        <title>Outbred genome sequencing and CRISPR/Cas9 gene editing in butterflies.</title>
        <authorList>
            <person name="Li X."/>
            <person name="Fan D."/>
            <person name="Zhang W."/>
            <person name="Liu G."/>
            <person name="Zhang L."/>
            <person name="Zhao L."/>
            <person name="Fang X."/>
            <person name="Chen L."/>
            <person name="Dong Y."/>
            <person name="Chen Y."/>
            <person name="Ding Y."/>
            <person name="Zhao R."/>
            <person name="Feng M."/>
            <person name="Zhu Y."/>
            <person name="Feng Y."/>
            <person name="Jiang X."/>
            <person name="Zhu D."/>
            <person name="Xiang H."/>
            <person name="Feng X."/>
            <person name="Li S."/>
            <person name="Wang J."/>
            <person name="Zhang G."/>
            <person name="Kronforst M.R."/>
            <person name="Wang W."/>
        </authorList>
    </citation>
    <scope>NUCLEOTIDE SEQUENCE [LARGE SCALE GENOMIC DNA]</scope>
    <source>
        <strain evidence="14">Ya'a_city_454_Pm</strain>
        <tissue evidence="14">Whole body</tissue>
    </source>
</reference>
<evidence type="ECO:0000256" key="11">
    <source>
        <dbReference type="ARBA" id="ARBA00023004"/>
    </source>
</evidence>
<comment type="cofactor">
    <cofactor evidence="1">
        <name>heme</name>
        <dbReference type="ChEBI" id="CHEBI:30413"/>
    </cofactor>
</comment>
<keyword evidence="10" id="KW-0560">Oxidoreductase</keyword>
<dbReference type="GO" id="GO:0020037">
    <property type="term" value="F:heme binding"/>
    <property type="evidence" value="ECO:0007669"/>
    <property type="project" value="InterPro"/>
</dbReference>
<dbReference type="AlphaFoldDB" id="A0A0N1IJS8"/>
<keyword evidence="13" id="KW-0472">Membrane</keyword>
<dbReference type="InParanoid" id="A0A0N1IJS8"/>
<dbReference type="PANTHER" id="PTHR24291:SF189">
    <property type="entry name" value="CYTOCHROME P450 4C3-RELATED"/>
    <property type="match status" value="1"/>
</dbReference>
<keyword evidence="8" id="KW-0256">Endoplasmic reticulum</keyword>
<keyword evidence="6" id="KW-0349">Heme</keyword>
<dbReference type="STRING" id="76193.A0A0N1IJS8"/>
<evidence type="ECO:0000256" key="2">
    <source>
        <dbReference type="ARBA" id="ARBA00003690"/>
    </source>
</evidence>
<evidence type="ECO:0000256" key="9">
    <source>
        <dbReference type="ARBA" id="ARBA00022848"/>
    </source>
</evidence>
<evidence type="ECO:0000256" key="6">
    <source>
        <dbReference type="ARBA" id="ARBA00022617"/>
    </source>
</evidence>
<keyword evidence="11" id="KW-0408">Iron</keyword>
<keyword evidence="9" id="KW-0492">Microsome</keyword>
<evidence type="ECO:0000256" key="3">
    <source>
        <dbReference type="ARBA" id="ARBA00004174"/>
    </source>
</evidence>
<organism evidence="14 15">
    <name type="scientific">Papilio machaon</name>
    <name type="common">Old World swallowtail butterfly</name>
    <dbReference type="NCBI Taxonomy" id="76193"/>
    <lineage>
        <taxon>Eukaryota</taxon>
        <taxon>Metazoa</taxon>
        <taxon>Ecdysozoa</taxon>
        <taxon>Arthropoda</taxon>
        <taxon>Hexapoda</taxon>
        <taxon>Insecta</taxon>
        <taxon>Pterygota</taxon>
        <taxon>Neoptera</taxon>
        <taxon>Endopterygota</taxon>
        <taxon>Lepidoptera</taxon>
        <taxon>Glossata</taxon>
        <taxon>Ditrysia</taxon>
        <taxon>Papilionoidea</taxon>
        <taxon>Papilionidae</taxon>
        <taxon>Papilioninae</taxon>
        <taxon>Papilio</taxon>
    </lineage>
</organism>
<dbReference type="Gene3D" id="1.10.630.10">
    <property type="entry name" value="Cytochrome P450"/>
    <property type="match status" value="1"/>
</dbReference>
<dbReference type="InterPro" id="IPR001128">
    <property type="entry name" value="Cyt_P450"/>
</dbReference>
<dbReference type="PANTHER" id="PTHR24291">
    <property type="entry name" value="CYTOCHROME P450 FAMILY 4"/>
    <property type="match status" value="1"/>
</dbReference>
<evidence type="ECO:0000256" key="12">
    <source>
        <dbReference type="ARBA" id="ARBA00023033"/>
    </source>
</evidence>
<name>A0A0N1IJS8_PAPMA</name>